<gene>
    <name evidence="1" type="ORF">LMG28138_04549</name>
</gene>
<evidence type="ECO:0008006" key="3">
    <source>
        <dbReference type="Google" id="ProtNLM"/>
    </source>
</evidence>
<dbReference type="Proteomes" id="UP000494115">
    <property type="component" value="Unassembled WGS sequence"/>
</dbReference>
<sequence>MVNWNNTFHFDLQQLRLTNLLTGRECALTRNEGLLLQALVNGISVKQDLIDEVWTRHHAVVHDG</sequence>
<evidence type="ECO:0000313" key="2">
    <source>
        <dbReference type="Proteomes" id="UP000494115"/>
    </source>
</evidence>
<accession>A0A6S7BQ74</accession>
<reference evidence="1 2" key="1">
    <citation type="submission" date="2020-04" db="EMBL/GenBank/DDBJ databases">
        <authorList>
            <person name="De Canck E."/>
        </authorList>
    </citation>
    <scope>NUCLEOTIDE SEQUENCE [LARGE SCALE GENOMIC DNA]</scope>
    <source>
        <strain evidence="1 2">LMG 28138</strain>
    </source>
</reference>
<protein>
    <recommendedName>
        <fullName evidence="3">OmpR/PhoB-type domain-containing protein</fullName>
    </recommendedName>
</protein>
<dbReference type="AlphaFoldDB" id="A0A6S7BQ74"/>
<evidence type="ECO:0000313" key="1">
    <source>
        <dbReference type="EMBL" id="CAB3798898.1"/>
    </source>
</evidence>
<keyword evidence="2" id="KW-1185">Reference proteome</keyword>
<organism evidence="1 2">
    <name type="scientific">Pararobbsia alpina</name>
    <dbReference type="NCBI Taxonomy" id="621374"/>
    <lineage>
        <taxon>Bacteria</taxon>
        <taxon>Pseudomonadati</taxon>
        <taxon>Pseudomonadota</taxon>
        <taxon>Betaproteobacteria</taxon>
        <taxon>Burkholderiales</taxon>
        <taxon>Burkholderiaceae</taxon>
        <taxon>Pararobbsia</taxon>
    </lineage>
</organism>
<dbReference type="RefSeq" id="WP_175107172.1">
    <property type="nucleotide sequence ID" value="NZ_CADIKM010000031.1"/>
</dbReference>
<dbReference type="EMBL" id="CADIKM010000031">
    <property type="protein sequence ID" value="CAB3798898.1"/>
    <property type="molecule type" value="Genomic_DNA"/>
</dbReference>
<proteinExistence type="predicted"/>
<name>A0A6S7BQ74_9BURK</name>